<dbReference type="PANTHER" id="PTHR33279">
    <property type="entry name" value="SULFUR CARRIER PROTEIN YEDF-RELATED"/>
    <property type="match status" value="1"/>
</dbReference>
<sequence length="82" mass="9016">MIGKGEIAMIHELGTVGMVCPFPLIEAQKKMATLQSGDELKIDFDCTQATEAIPNWAAENGYPVTNYEQIDNASWTITVQKV</sequence>
<evidence type="ECO:0000259" key="2">
    <source>
        <dbReference type="Pfam" id="PF01206"/>
    </source>
</evidence>
<gene>
    <name evidence="3" type="ORF">HMPREF0769_11119</name>
</gene>
<evidence type="ECO:0000313" key="3">
    <source>
        <dbReference type="EMBL" id="EFH95736.1"/>
    </source>
</evidence>
<dbReference type="Pfam" id="PF01206">
    <property type="entry name" value="TusA"/>
    <property type="match status" value="1"/>
</dbReference>
<organism evidence="3">
    <name type="scientific">Staphylococcus aureus subsp. aureus MN8</name>
    <dbReference type="NCBI Taxonomy" id="548470"/>
    <lineage>
        <taxon>Bacteria</taxon>
        <taxon>Bacillati</taxon>
        <taxon>Bacillota</taxon>
        <taxon>Bacilli</taxon>
        <taxon>Bacillales</taxon>
        <taxon>Staphylococcaceae</taxon>
        <taxon>Staphylococcus</taxon>
    </lineage>
</organism>
<dbReference type="SUPFAM" id="SSF64307">
    <property type="entry name" value="SirA-like"/>
    <property type="match status" value="1"/>
</dbReference>
<dbReference type="CDD" id="cd00291">
    <property type="entry name" value="SirA_YedF_YeeD"/>
    <property type="match status" value="1"/>
</dbReference>
<accession>A0A0E1XIY6</accession>
<protein>
    <recommendedName>
        <fullName evidence="2">UPF0033 domain-containing protein</fullName>
    </recommendedName>
</protein>
<evidence type="ECO:0000256" key="1">
    <source>
        <dbReference type="ARBA" id="ARBA00008984"/>
    </source>
</evidence>
<dbReference type="AlphaFoldDB" id="A0A0E1XIY6"/>
<reference evidence="3" key="1">
    <citation type="submission" date="2010-05" db="EMBL/GenBank/DDBJ databases">
        <authorList>
            <person name="Muzny D."/>
            <person name="Qin X."/>
            <person name="Buhay C."/>
            <person name="Dugan-Rocha S."/>
            <person name="Ding Y."/>
            <person name="Chen G."/>
            <person name="Hawes A."/>
            <person name="Holder M."/>
            <person name="Jhangiani S."/>
            <person name="Johnson A."/>
            <person name="Khan Z."/>
            <person name="Li Z."/>
            <person name="Liu W."/>
            <person name="Liu X."/>
            <person name="Perez L."/>
            <person name="Shen H."/>
            <person name="Wang Q."/>
            <person name="Watt J."/>
            <person name="Xi L."/>
            <person name="Xin Y."/>
            <person name="Zhou J."/>
            <person name="Deng J."/>
            <person name="Jiang H."/>
            <person name="Liu Y."/>
            <person name="Qu J."/>
            <person name="Song X.-Z."/>
            <person name="Zhang L."/>
            <person name="Villasana D."/>
            <person name="Johnson A."/>
            <person name="Liu J."/>
            <person name="Liyanage D."/>
            <person name="Lorensuhewa L."/>
            <person name="Robinson T."/>
            <person name="Song A."/>
            <person name="Song B.-B."/>
            <person name="Dinh H."/>
            <person name="Thornton R."/>
            <person name="Coyle M."/>
            <person name="Francisco L."/>
            <person name="Jackson L."/>
            <person name="Javaid M."/>
            <person name="Korchina V."/>
            <person name="Kovar C."/>
            <person name="Mata R."/>
            <person name="Mathew T."/>
            <person name="Ngo R."/>
            <person name="Nguyen L."/>
            <person name="Nguyen N."/>
            <person name="Okwuonu G."/>
            <person name="Ongeri F."/>
            <person name="Pham C."/>
            <person name="Simmons D."/>
            <person name="Wilczek-Boney K."/>
            <person name="Hale W."/>
            <person name="Jakkamsetti A."/>
            <person name="Pham P."/>
            <person name="Ruth R."/>
            <person name="San Lucas F."/>
            <person name="Warren J."/>
            <person name="Zhang J."/>
            <person name="Zhao Z."/>
            <person name="Zhou C."/>
            <person name="Zhu D."/>
            <person name="Lee S."/>
            <person name="Bess C."/>
            <person name="Blankenburg K."/>
            <person name="Forbes L."/>
            <person name="Fu Q."/>
            <person name="Gubbala S."/>
            <person name="Hirani K."/>
            <person name="Jayaseelan J.C."/>
            <person name="Lara F."/>
            <person name="Munidasa M."/>
            <person name="Palculict T."/>
            <person name="Patil S."/>
            <person name="Pu L.-L."/>
            <person name="Saada N."/>
            <person name="Tang L."/>
            <person name="Weissenberger G."/>
            <person name="Zhu Y."/>
            <person name="Hemphill L."/>
            <person name="Shang Y."/>
            <person name="Youmans B."/>
            <person name="Ayvaz T."/>
            <person name="Ross M."/>
            <person name="Santibanez J."/>
            <person name="Aqrawi P."/>
            <person name="Gross S."/>
            <person name="Joshi V."/>
            <person name="Fowler G."/>
            <person name="Nazareth L."/>
            <person name="Reid J."/>
            <person name="Worley K."/>
            <person name="Petrosino J."/>
            <person name="Highlander S."/>
            <person name="Gibbs R."/>
        </authorList>
    </citation>
    <scope>NUCLEOTIDE SEQUENCE [LARGE SCALE GENOMIC DNA]</scope>
    <source>
        <strain evidence="3">MN8</strain>
    </source>
</reference>
<comment type="caution">
    <text evidence="3">The sequence shown here is derived from an EMBL/GenBank/DDBJ whole genome shotgun (WGS) entry which is preliminary data.</text>
</comment>
<dbReference type="InterPro" id="IPR001455">
    <property type="entry name" value="TusA-like"/>
</dbReference>
<proteinExistence type="inferred from homology"/>
<comment type="similarity">
    <text evidence="1">Belongs to the sulfur carrier protein TusA family.</text>
</comment>
<dbReference type="PANTHER" id="PTHR33279:SF6">
    <property type="entry name" value="SULFUR CARRIER PROTEIN YEDF-RELATED"/>
    <property type="match status" value="1"/>
</dbReference>
<dbReference type="EMBL" id="ACJA02000002">
    <property type="protein sequence ID" value="EFH95736.1"/>
    <property type="molecule type" value="Genomic_DNA"/>
</dbReference>
<dbReference type="Proteomes" id="UP000003455">
    <property type="component" value="Chromosome"/>
</dbReference>
<name>A0A0E1XIY6_STAAU</name>
<dbReference type="HOGENOM" id="CLU_165255_0_3_9"/>
<dbReference type="Gene3D" id="3.30.110.40">
    <property type="entry name" value="TusA-like domain"/>
    <property type="match status" value="1"/>
</dbReference>
<dbReference type="InterPro" id="IPR036868">
    <property type="entry name" value="TusA-like_sf"/>
</dbReference>
<feature type="domain" description="UPF0033" evidence="2">
    <location>
        <begin position="15"/>
        <end position="81"/>
    </location>
</feature>